<dbReference type="Pfam" id="PF18962">
    <property type="entry name" value="Por_Secre_tail"/>
    <property type="match status" value="1"/>
</dbReference>
<accession>A0ABV5H059</accession>
<evidence type="ECO:0000259" key="3">
    <source>
        <dbReference type="Pfam" id="PF18962"/>
    </source>
</evidence>
<name>A0ABV5H059_9FLAO</name>
<organism evidence="4 5">
    <name type="scientific">Algibacter miyuki</name>
    <dbReference type="NCBI Taxonomy" id="1306933"/>
    <lineage>
        <taxon>Bacteria</taxon>
        <taxon>Pseudomonadati</taxon>
        <taxon>Bacteroidota</taxon>
        <taxon>Flavobacteriia</taxon>
        <taxon>Flavobacteriales</taxon>
        <taxon>Flavobacteriaceae</taxon>
        <taxon>Algibacter</taxon>
    </lineage>
</organism>
<evidence type="ECO:0000256" key="2">
    <source>
        <dbReference type="SAM" id="SignalP"/>
    </source>
</evidence>
<proteinExistence type="predicted"/>
<gene>
    <name evidence="4" type="ORF">ACFFU1_10195</name>
</gene>
<reference evidence="4 5" key="1">
    <citation type="submission" date="2024-09" db="EMBL/GenBank/DDBJ databases">
        <authorList>
            <person name="Sun Q."/>
            <person name="Mori K."/>
        </authorList>
    </citation>
    <scope>NUCLEOTIDE SEQUENCE [LARGE SCALE GENOMIC DNA]</scope>
    <source>
        <strain evidence="4 5">CECT 8300</strain>
    </source>
</reference>
<comment type="caution">
    <text evidence="4">The sequence shown here is derived from an EMBL/GenBank/DDBJ whole genome shotgun (WGS) entry which is preliminary data.</text>
</comment>
<feature type="signal peptide" evidence="2">
    <location>
        <begin position="1"/>
        <end position="20"/>
    </location>
</feature>
<dbReference type="RefSeq" id="WP_290274726.1">
    <property type="nucleotide sequence ID" value="NZ_JAUFQP010000016.1"/>
</dbReference>
<dbReference type="InterPro" id="IPR026444">
    <property type="entry name" value="Secre_tail"/>
</dbReference>
<dbReference type="Proteomes" id="UP001589590">
    <property type="component" value="Unassembled WGS sequence"/>
</dbReference>
<feature type="domain" description="Secretion system C-terminal sorting" evidence="3">
    <location>
        <begin position="222"/>
        <end position="289"/>
    </location>
</feature>
<evidence type="ECO:0000313" key="4">
    <source>
        <dbReference type="EMBL" id="MFB9105272.1"/>
    </source>
</evidence>
<keyword evidence="1 2" id="KW-0732">Signal</keyword>
<dbReference type="NCBIfam" id="TIGR04183">
    <property type="entry name" value="Por_Secre_tail"/>
    <property type="match status" value="1"/>
</dbReference>
<evidence type="ECO:0000256" key="1">
    <source>
        <dbReference type="ARBA" id="ARBA00022729"/>
    </source>
</evidence>
<evidence type="ECO:0000313" key="5">
    <source>
        <dbReference type="Proteomes" id="UP001589590"/>
    </source>
</evidence>
<protein>
    <submittedName>
        <fullName evidence="4">T9SS type A sorting domain-containing protein</fullName>
    </submittedName>
</protein>
<keyword evidence="5" id="KW-1185">Reference proteome</keyword>
<dbReference type="EMBL" id="JBHMFA010000006">
    <property type="protein sequence ID" value="MFB9105272.1"/>
    <property type="molecule type" value="Genomic_DNA"/>
</dbReference>
<sequence>MKKITCSFYLIMLSVIGLFAQTTQPIGLQAESGALGSDFATGTDGAITYVYPSTDLEASGNPGNDTKVITYSVTFPEADTYDLYVKLYIGPNSASDDSFFTPRSVGAKTSSDTNDWVNINALHVAGHTLGTDVVTGDNMGTTILEQWKWVNVSQFYNTGTKWSYDIEPSALTVDFQIGSRENGLWIDKLVFGKKGVTYTVDDLEASTTLSINTYNALSTVNVYPNPSNNQFNINTRAEATSFKIYNILGAKVDEGVLNYGLNQYGVHLKPGTYILDLQSKGKRNVTKIVKM</sequence>
<feature type="chain" id="PRO_5046279089" evidence="2">
    <location>
        <begin position="21"/>
        <end position="291"/>
    </location>
</feature>